<comment type="caution">
    <text evidence="2">The sequence shown here is derived from an EMBL/GenBank/DDBJ whole genome shotgun (WGS) entry which is preliminary data.</text>
</comment>
<feature type="region of interest" description="Disordered" evidence="1">
    <location>
        <begin position="1"/>
        <end position="41"/>
    </location>
</feature>
<feature type="region of interest" description="Disordered" evidence="1">
    <location>
        <begin position="53"/>
        <end position="75"/>
    </location>
</feature>
<keyword evidence="3" id="KW-1185">Reference proteome</keyword>
<evidence type="ECO:0000313" key="3">
    <source>
        <dbReference type="Proteomes" id="UP000441523"/>
    </source>
</evidence>
<dbReference type="Proteomes" id="UP000441523">
    <property type="component" value="Unassembled WGS sequence"/>
</dbReference>
<reference evidence="2 3" key="1">
    <citation type="submission" date="2019-09" db="EMBL/GenBank/DDBJ databases">
        <title>YIM 132548 draft genome.</title>
        <authorList>
            <person name="Jiang L."/>
        </authorList>
    </citation>
    <scope>NUCLEOTIDE SEQUENCE [LARGE SCALE GENOMIC DNA]</scope>
    <source>
        <strain evidence="2 3">YIM 132548</strain>
    </source>
</reference>
<name>A0A6N6N0T1_9HYPH</name>
<proteinExistence type="predicted"/>
<protein>
    <submittedName>
        <fullName evidence="2">Uncharacterized protein</fullName>
    </submittedName>
</protein>
<organism evidence="2 3">
    <name type="scientific">Methylobacterium planeticum</name>
    <dbReference type="NCBI Taxonomy" id="2615211"/>
    <lineage>
        <taxon>Bacteria</taxon>
        <taxon>Pseudomonadati</taxon>
        <taxon>Pseudomonadota</taxon>
        <taxon>Alphaproteobacteria</taxon>
        <taxon>Hyphomicrobiales</taxon>
        <taxon>Methylobacteriaceae</taxon>
        <taxon>Methylobacterium</taxon>
    </lineage>
</organism>
<evidence type="ECO:0000256" key="1">
    <source>
        <dbReference type="SAM" id="MobiDB-lite"/>
    </source>
</evidence>
<sequence length="75" mass="8238">MSQDSDTRTRAEERAERAERMAKEGAEAMAEHHAQAKAVDERTARLRALRLAKEAAEAEAKAAAPAPAPKKRKRS</sequence>
<dbReference type="AlphaFoldDB" id="A0A6N6N0T1"/>
<dbReference type="RefSeq" id="WP_150960983.1">
    <property type="nucleotide sequence ID" value="NZ_VZZJ01000001.1"/>
</dbReference>
<gene>
    <name evidence="2" type="ORF">F6X51_00690</name>
</gene>
<dbReference type="EMBL" id="VZZJ01000001">
    <property type="protein sequence ID" value="KAB1076092.1"/>
    <property type="molecule type" value="Genomic_DNA"/>
</dbReference>
<accession>A0A6N6N0T1</accession>
<evidence type="ECO:0000313" key="2">
    <source>
        <dbReference type="EMBL" id="KAB1076092.1"/>
    </source>
</evidence>